<evidence type="ECO:0000256" key="10">
    <source>
        <dbReference type="SAM" id="MobiDB-lite"/>
    </source>
</evidence>
<dbReference type="EMBL" id="OX336137">
    <property type="protein sequence ID" value="CAI2717705.1"/>
    <property type="molecule type" value="Genomic_DNA"/>
</dbReference>
<dbReference type="Proteomes" id="UP001157733">
    <property type="component" value="Chromosome"/>
</dbReference>
<accession>A0ABM9HC17</accession>
<keyword evidence="4" id="KW-0479">Metal-binding</keyword>
<evidence type="ECO:0000256" key="8">
    <source>
        <dbReference type="ARBA" id="ARBA00023004"/>
    </source>
</evidence>
<name>A0ABM9HC17_9BACT</name>
<evidence type="ECO:0000256" key="7">
    <source>
        <dbReference type="ARBA" id="ARBA00022989"/>
    </source>
</evidence>
<dbReference type="SUPFAM" id="SSF82093">
    <property type="entry name" value="Heme chaperone CcmE"/>
    <property type="match status" value="1"/>
</dbReference>
<keyword evidence="3" id="KW-0812">Transmembrane</keyword>
<evidence type="ECO:0000256" key="9">
    <source>
        <dbReference type="ARBA" id="ARBA00023136"/>
    </source>
</evidence>
<dbReference type="InterPro" id="IPR012340">
    <property type="entry name" value="NA-bd_OB-fold"/>
</dbReference>
<keyword evidence="7" id="KW-1133">Transmembrane helix</keyword>
<dbReference type="Pfam" id="PF03100">
    <property type="entry name" value="CcmE"/>
    <property type="match status" value="1"/>
</dbReference>
<evidence type="ECO:0000256" key="6">
    <source>
        <dbReference type="ARBA" id="ARBA00022968"/>
    </source>
</evidence>
<evidence type="ECO:0000256" key="1">
    <source>
        <dbReference type="ARBA" id="ARBA00004370"/>
    </source>
</evidence>
<protein>
    <submittedName>
        <fullName evidence="11">Cytochrome c-type biogenesis protein CcmE, heme chaperone</fullName>
    </submittedName>
</protein>
<proteinExistence type="predicted"/>
<dbReference type="Gene3D" id="2.40.50.140">
    <property type="entry name" value="Nucleic acid-binding proteins"/>
    <property type="match status" value="1"/>
</dbReference>
<keyword evidence="2" id="KW-0349">Heme</keyword>
<evidence type="ECO:0000313" key="12">
    <source>
        <dbReference type="Proteomes" id="UP001157733"/>
    </source>
</evidence>
<organism evidence="11 12">
    <name type="scientific">Nitrospina watsonii</name>
    <dbReference type="NCBI Taxonomy" id="1323948"/>
    <lineage>
        <taxon>Bacteria</taxon>
        <taxon>Pseudomonadati</taxon>
        <taxon>Nitrospinota/Tectimicrobiota group</taxon>
        <taxon>Nitrospinota</taxon>
        <taxon>Nitrospinia</taxon>
        <taxon>Nitrospinales</taxon>
        <taxon>Nitrospinaceae</taxon>
        <taxon>Nitrospina</taxon>
    </lineage>
</organism>
<gene>
    <name evidence="11" type="ORF">NSPWAT_0846</name>
</gene>
<dbReference type="PANTHER" id="PTHR34128">
    <property type="entry name" value="CYTOCHROME C-TYPE BIOGENESIS PROTEIN CCME HOMOLOG, MITOCHONDRIAL"/>
    <property type="match status" value="1"/>
</dbReference>
<evidence type="ECO:0000256" key="4">
    <source>
        <dbReference type="ARBA" id="ARBA00022723"/>
    </source>
</evidence>
<keyword evidence="9" id="KW-0472">Membrane</keyword>
<keyword evidence="5" id="KW-0201">Cytochrome c-type biogenesis</keyword>
<keyword evidence="12" id="KW-1185">Reference proteome</keyword>
<evidence type="ECO:0000256" key="3">
    <source>
        <dbReference type="ARBA" id="ARBA00022692"/>
    </source>
</evidence>
<reference evidence="11 12" key="1">
    <citation type="submission" date="2022-09" db="EMBL/GenBank/DDBJ databases">
        <authorList>
            <person name="Kop L."/>
        </authorList>
    </citation>
    <scope>NUCLEOTIDE SEQUENCE [LARGE SCALE GENOMIC DNA]</scope>
    <source>
        <strain evidence="11 12">347</strain>
    </source>
</reference>
<evidence type="ECO:0000256" key="2">
    <source>
        <dbReference type="ARBA" id="ARBA00022617"/>
    </source>
</evidence>
<keyword evidence="6" id="KW-0735">Signal-anchor</keyword>
<feature type="compositionally biased region" description="Basic and acidic residues" evidence="10">
    <location>
        <begin position="129"/>
        <end position="147"/>
    </location>
</feature>
<comment type="subcellular location">
    <subcellularLocation>
        <location evidence="1">Membrane</location>
    </subcellularLocation>
</comment>
<dbReference type="InterPro" id="IPR004329">
    <property type="entry name" value="CcmE"/>
</dbReference>
<evidence type="ECO:0000256" key="5">
    <source>
        <dbReference type="ARBA" id="ARBA00022748"/>
    </source>
</evidence>
<evidence type="ECO:0000313" key="11">
    <source>
        <dbReference type="EMBL" id="CAI2717705.1"/>
    </source>
</evidence>
<dbReference type="PANTHER" id="PTHR34128:SF2">
    <property type="entry name" value="CYTOCHROME C-TYPE BIOGENESIS PROTEIN CCME HOMOLOG, MITOCHONDRIAL"/>
    <property type="match status" value="1"/>
</dbReference>
<feature type="region of interest" description="Disordered" evidence="10">
    <location>
        <begin position="129"/>
        <end position="150"/>
    </location>
</feature>
<dbReference type="RefSeq" id="WP_282010625.1">
    <property type="nucleotide sequence ID" value="NZ_OX336137.1"/>
</dbReference>
<keyword evidence="8" id="KW-0408">Iron</keyword>
<sequence length="164" mass="17791">MQHRKIKFAVGAFLIVGAIAYLITTSISSTSKFFVTVDELTEGLDEFRGAGLKVKGTVVQGSIVRDPDNTLDVAFQIEEKKSVLPVTYTGVTPDMFEDGREVVVEGTIDHNGVFHANTLLTSCPSKYEAEKEAGKSHPGDIPIDGKQKQPVLESPKILTKKTAI</sequence>
<dbReference type="InterPro" id="IPR036127">
    <property type="entry name" value="CcmE-like_sf"/>
</dbReference>